<evidence type="ECO:0000313" key="5">
    <source>
        <dbReference type="Proteomes" id="UP000011715"/>
    </source>
</evidence>
<dbReference type="eggNOG" id="ENOG502RVX0">
    <property type="taxonomic scope" value="Eukaryota"/>
</dbReference>
<feature type="domain" description="DUF7580" evidence="2">
    <location>
        <begin position="260"/>
        <end position="461"/>
    </location>
</feature>
<reference evidence="4" key="5">
    <citation type="submission" date="2015-06" db="UniProtKB">
        <authorList>
            <consortium name="EnsemblFungi"/>
        </authorList>
    </citation>
    <scope>IDENTIFICATION</scope>
    <source>
        <strain evidence="4">ATCC 64411</strain>
    </source>
</reference>
<proteinExistence type="predicted"/>
<dbReference type="VEuPathDB" id="FungiDB:MAPG_03649"/>
<dbReference type="PANTHER" id="PTHR37542:SF3">
    <property type="entry name" value="PRION-INHIBITION AND PROPAGATION HELO DOMAIN-CONTAINING PROTEIN"/>
    <property type="match status" value="1"/>
</dbReference>
<dbReference type="Proteomes" id="UP000011715">
    <property type="component" value="Unassembled WGS sequence"/>
</dbReference>
<evidence type="ECO:0000313" key="3">
    <source>
        <dbReference type="EMBL" id="KLU84609.1"/>
    </source>
</evidence>
<dbReference type="Pfam" id="PF24476">
    <property type="entry name" value="DUF7580"/>
    <property type="match status" value="1"/>
</dbReference>
<dbReference type="EMBL" id="ADBL01000872">
    <property type="status" value="NOT_ANNOTATED_CDS"/>
    <property type="molecule type" value="Genomic_DNA"/>
</dbReference>
<dbReference type="EnsemblFungi" id="MAPG_03649T0">
    <property type="protein sequence ID" value="MAPG_03649T0"/>
    <property type="gene ID" value="MAPG_03649"/>
</dbReference>
<dbReference type="Gene3D" id="1.10.510.10">
    <property type="entry name" value="Transferase(Phosphotransferase) domain 1"/>
    <property type="match status" value="1"/>
</dbReference>
<dbReference type="Pfam" id="PF14479">
    <property type="entry name" value="HeLo"/>
    <property type="match status" value="1"/>
</dbReference>
<organism evidence="4 5">
    <name type="scientific">Magnaporthiopsis poae (strain ATCC 64411 / 73-15)</name>
    <name type="common">Kentucky bluegrass fungus</name>
    <name type="synonym">Magnaporthe poae</name>
    <dbReference type="NCBI Taxonomy" id="644358"/>
    <lineage>
        <taxon>Eukaryota</taxon>
        <taxon>Fungi</taxon>
        <taxon>Dikarya</taxon>
        <taxon>Ascomycota</taxon>
        <taxon>Pezizomycotina</taxon>
        <taxon>Sordariomycetes</taxon>
        <taxon>Sordariomycetidae</taxon>
        <taxon>Magnaporthales</taxon>
        <taxon>Magnaporthaceae</taxon>
        <taxon>Magnaporthiopsis</taxon>
    </lineage>
</organism>
<reference evidence="3" key="2">
    <citation type="submission" date="2010-05" db="EMBL/GenBank/DDBJ databases">
        <title>The Genome Sequence of Magnaporthe poae strain ATCC 64411.</title>
        <authorList>
            <consortium name="The Broad Institute Genome Sequencing Platform"/>
            <consortium name="Broad Institute Genome Sequencing Center for Infectious Disease"/>
            <person name="Ma L.-J."/>
            <person name="Dead R."/>
            <person name="Young S."/>
            <person name="Zeng Q."/>
            <person name="Koehrsen M."/>
            <person name="Alvarado L."/>
            <person name="Berlin A."/>
            <person name="Chapman S.B."/>
            <person name="Chen Z."/>
            <person name="Freedman E."/>
            <person name="Gellesch M."/>
            <person name="Goldberg J."/>
            <person name="Griggs A."/>
            <person name="Gujja S."/>
            <person name="Heilman E.R."/>
            <person name="Heiman D."/>
            <person name="Hepburn T."/>
            <person name="Howarth C."/>
            <person name="Jen D."/>
            <person name="Larson L."/>
            <person name="Mehta T."/>
            <person name="Neiman D."/>
            <person name="Pearson M."/>
            <person name="Roberts A."/>
            <person name="Saif S."/>
            <person name="Shea T."/>
            <person name="Shenoy N."/>
            <person name="Sisk P."/>
            <person name="Stolte C."/>
            <person name="Sykes S."/>
            <person name="Walk T."/>
            <person name="White J."/>
            <person name="Yandava C."/>
            <person name="Haas B."/>
            <person name="Nusbaum C."/>
            <person name="Birren B."/>
        </authorList>
    </citation>
    <scope>NUCLEOTIDE SEQUENCE</scope>
    <source>
        <strain evidence="3">ATCC 64411</strain>
    </source>
</reference>
<sequence>MATGVEPVGAALAVAGLIAAFKGAVDGYLLIESFFDDDDGGGYLTLRYHIEKHKLLIWGDFFRTSDPATCVLASQPEVVKRLVLRILGEIKKTHDQAEPFIKKHNLVLSAVPAGDLDKGLVVDSQMAKDMAKLALSAQLMGLGQSAASTVKEAVTAIHEKQLVLKDDGRWTTGLYTQPTGISHPVWIEWNILDPAVHSYQTLRDRAESLAVMLQTVNEPALHIPPCCGLFEDLRFAAVYGKKRLGTVFTVPKDSGYEDNLRKLPPTNLKELMRASRTRPPLLGDRFRLAYELASAFSLFHAAGWLHKGFRSENIVFLHRSEGRGIDVAQPLVTGFQASRIRAAESVKMHADQDPEVEYYYHSDARDGFTKKLDLYGLGVVLCEVGRWEVLADAVPSAKKDKLKSRSWAREFVVNDPLNDLGWRMGARFRSVVRTLLLLDLPDDNDDFFAHEFFTKVIRPLEMCAA</sequence>
<accession>A0A0C4DUK9</accession>
<reference evidence="5" key="1">
    <citation type="submission" date="2010-05" db="EMBL/GenBank/DDBJ databases">
        <title>The genome sequence of Magnaporthe poae strain ATCC 64411.</title>
        <authorList>
            <person name="Ma L.-J."/>
            <person name="Dead R."/>
            <person name="Young S."/>
            <person name="Zeng Q."/>
            <person name="Koehrsen M."/>
            <person name="Alvarado L."/>
            <person name="Berlin A."/>
            <person name="Chapman S.B."/>
            <person name="Chen Z."/>
            <person name="Freedman E."/>
            <person name="Gellesch M."/>
            <person name="Goldberg J."/>
            <person name="Griggs A."/>
            <person name="Gujja S."/>
            <person name="Heilman E.R."/>
            <person name="Heiman D."/>
            <person name="Hepburn T."/>
            <person name="Howarth C."/>
            <person name="Jen D."/>
            <person name="Larson L."/>
            <person name="Mehta T."/>
            <person name="Neiman D."/>
            <person name="Pearson M."/>
            <person name="Roberts A."/>
            <person name="Saif S."/>
            <person name="Shea T."/>
            <person name="Shenoy N."/>
            <person name="Sisk P."/>
            <person name="Stolte C."/>
            <person name="Sykes S."/>
            <person name="Walk T."/>
            <person name="White J."/>
            <person name="Yandava C."/>
            <person name="Haas B."/>
            <person name="Nusbaum C."/>
            <person name="Birren B."/>
        </authorList>
    </citation>
    <scope>NUCLEOTIDE SEQUENCE [LARGE SCALE GENOMIC DNA]</scope>
    <source>
        <strain evidence="5">ATCC 64411 / 73-15</strain>
    </source>
</reference>
<dbReference type="EMBL" id="GL876968">
    <property type="protein sequence ID" value="KLU84609.1"/>
    <property type="molecule type" value="Genomic_DNA"/>
</dbReference>
<evidence type="ECO:0000259" key="2">
    <source>
        <dbReference type="Pfam" id="PF24476"/>
    </source>
</evidence>
<dbReference type="OrthoDB" id="1911848at2759"/>
<feature type="domain" description="Prion-inhibition and propagation HeLo" evidence="1">
    <location>
        <begin position="9"/>
        <end position="161"/>
    </location>
</feature>
<evidence type="ECO:0000259" key="1">
    <source>
        <dbReference type="Pfam" id="PF14479"/>
    </source>
</evidence>
<dbReference type="Gene3D" id="1.20.120.1020">
    <property type="entry name" value="Prion-inhibition and propagation, HeLo domain"/>
    <property type="match status" value="1"/>
</dbReference>
<evidence type="ECO:0000313" key="4">
    <source>
        <dbReference type="EnsemblFungi" id="MAPG_03649T0"/>
    </source>
</evidence>
<dbReference type="InterPro" id="IPR029498">
    <property type="entry name" value="HeLo_dom"/>
</dbReference>
<reference evidence="4" key="4">
    <citation type="journal article" date="2015" name="G3 (Bethesda)">
        <title>Genome sequences of three phytopathogenic species of the Magnaporthaceae family of fungi.</title>
        <authorList>
            <person name="Okagaki L.H."/>
            <person name="Nunes C.C."/>
            <person name="Sailsbery J."/>
            <person name="Clay B."/>
            <person name="Brown D."/>
            <person name="John T."/>
            <person name="Oh Y."/>
            <person name="Young N."/>
            <person name="Fitzgerald M."/>
            <person name="Haas B.J."/>
            <person name="Zeng Q."/>
            <person name="Young S."/>
            <person name="Adiconis X."/>
            <person name="Fan L."/>
            <person name="Levin J.Z."/>
            <person name="Mitchell T.K."/>
            <person name="Okubara P.A."/>
            <person name="Farman M.L."/>
            <person name="Kohn L.M."/>
            <person name="Birren B."/>
            <person name="Ma L.-J."/>
            <person name="Dean R.A."/>
        </authorList>
    </citation>
    <scope>NUCLEOTIDE SEQUENCE</scope>
    <source>
        <strain evidence="4">ATCC 64411 / 73-15</strain>
    </source>
</reference>
<dbReference type="InterPro" id="IPR056002">
    <property type="entry name" value="DUF7580"/>
</dbReference>
<dbReference type="InterPro" id="IPR038305">
    <property type="entry name" value="HeLo_sf"/>
</dbReference>
<gene>
    <name evidence="3" type="ORF">MAPG_03649</name>
</gene>
<dbReference type="OMA" id="LCEVGRW"/>
<name>A0A0C4DUK9_MAGP6</name>
<dbReference type="PANTHER" id="PTHR37542">
    <property type="entry name" value="HELO DOMAIN-CONTAINING PROTEIN-RELATED"/>
    <property type="match status" value="1"/>
</dbReference>
<keyword evidence="5" id="KW-1185">Reference proteome</keyword>
<dbReference type="STRING" id="644358.A0A0C4DUK9"/>
<protein>
    <submittedName>
        <fullName evidence="3 4">Uncharacterized protein</fullName>
    </submittedName>
</protein>
<dbReference type="AlphaFoldDB" id="A0A0C4DUK9"/>
<dbReference type="InterPro" id="IPR011009">
    <property type="entry name" value="Kinase-like_dom_sf"/>
</dbReference>
<dbReference type="SUPFAM" id="SSF56112">
    <property type="entry name" value="Protein kinase-like (PK-like)"/>
    <property type="match status" value="1"/>
</dbReference>
<reference evidence="3" key="3">
    <citation type="submission" date="2011-03" db="EMBL/GenBank/DDBJ databases">
        <title>Annotation of Magnaporthe poae ATCC 64411.</title>
        <authorList>
            <person name="Ma L.-J."/>
            <person name="Dead R."/>
            <person name="Young S.K."/>
            <person name="Zeng Q."/>
            <person name="Gargeya S."/>
            <person name="Fitzgerald M."/>
            <person name="Haas B."/>
            <person name="Abouelleil A."/>
            <person name="Alvarado L."/>
            <person name="Arachchi H.M."/>
            <person name="Berlin A."/>
            <person name="Brown A."/>
            <person name="Chapman S.B."/>
            <person name="Chen Z."/>
            <person name="Dunbar C."/>
            <person name="Freedman E."/>
            <person name="Gearin G."/>
            <person name="Gellesch M."/>
            <person name="Goldberg J."/>
            <person name="Griggs A."/>
            <person name="Gujja S."/>
            <person name="Heiman D."/>
            <person name="Howarth C."/>
            <person name="Larson L."/>
            <person name="Lui A."/>
            <person name="MacDonald P.J.P."/>
            <person name="Mehta T."/>
            <person name="Montmayeur A."/>
            <person name="Murphy C."/>
            <person name="Neiman D."/>
            <person name="Pearson M."/>
            <person name="Priest M."/>
            <person name="Roberts A."/>
            <person name="Saif S."/>
            <person name="Shea T."/>
            <person name="Shenoy N."/>
            <person name="Sisk P."/>
            <person name="Stolte C."/>
            <person name="Sykes S."/>
            <person name="Yandava C."/>
            <person name="Wortman J."/>
            <person name="Nusbaum C."/>
            <person name="Birren B."/>
        </authorList>
    </citation>
    <scope>NUCLEOTIDE SEQUENCE</scope>
    <source>
        <strain evidence="3">ATCC 64411</strain>
    </source>
</reference>